<dbReference type="GeneID" id="77730512"/>
<keyword evidence="5" id="KW-1185">Reference proteome</keyword>
<dbReference type="PANTHER" id="PTHR40465:SF1">
    <property type="entry name" value="DUF6534 DOMAIN-CONTAINING PROTEIN"/>
    <property type="match status" value="1"/>
</dbReference>
<feature type="transmembrane region" description="Helical" evidence="2">
    <location>
        <begin position="190"/>
        <end position="213"/>
    </location>
</feature>
<protein>
    <recommendedName>
        <fullName evidence="3">DUF6534 domain-containing protein</fullName>
    </recommendedName>
</protein>
<sequence>MSLVGATPAQLALAEAIAERAISSNRSLRILPFYLDESTFFYISLPVIYWSISKLTLIVTQCFAYLRFVKTDKKHIVVLVVLSVLSALAASIDVMLWLTDIFVFRYGQFLSFGDDWEMYMIIDAICTFLVQAFYVDRAYRLHRHWWPLAVLCPLVLGAAVSWGVFIQIMAAPLSESIDPSLFTTGATQAWAFATNSLILAADFSITVIMTYGLHKNKTGWRHTDSHLKGLILRFFEAQVPALLLAILTLIFWTTKLEIATFLLMCHTKIYVTGVLVTLNFRATPGSGTSMQSYRSDENSGSHALSDISGKNGTVVIQRDTETTSHQSPPHYSKRSKVMDAEQGSTHSDQLNQSQSDFHHPFAQNDPAGWESTAALFSLPSGGDIATIGHRG</sequence>
<gene>
    <name evidence="4" type="ORF">MKK02DRAFT_40861</name>
</gene>
<feature type="transmembrane region" description="Helical" evidence="2">
    <location>
        <begin position="258"/>
        <end position="280"/>
    </location>
</feature>
<dbReference type="Pfam" id="PF20152">
    <property type="entry name" value="DUF6534"/>
    <property type="match status" value="1"/>
</dbReference>
<dbReference type="InterPro" id="IPR045339">
    <property type="entry name" value="DUF6534"/>
</dbReference>
<accession>A0AA38H2T4</accession>
<evidence type="ECO:0000259" key="3">
    <source>
        <dbReference type="Pfam" id="PF20152"/>
    </source>
</evidence>
<reference evidence="4" key="1">
    <citation type="journal article" date="2022" name="G3 (Bethesda)">
        <title>High quality genome of the basidiomycete yeast Dioszegia hungarica PDD-24b-2 isolated from cloud water.</title>
        <authorList>
            <person name="Jarrige D."/>
            <person name="Haridas S."/>
            <person name="Bleykasten-Grosshans C."/>
            <person name="Joly M."/>
            <person name="Nadalig T."/>
            <person name="Sancelme M."/>
            <person name="Vuilleumier S."/>
            <person name="Grigoriev I.V."/>
            <person name="Amato P."/>
            <person name="Bringel F."/>
        </authorList>
    </citation>
    <scope>NUCLEOTIDE SEQUENCE</scope>
    <source>
        <strain evidence="4">PDD-24b-2</strain>
    </source>
</reference>
<dbReference type="EMBL" id="JAKWFO010000014">
    <property type="protein sequence ID" value="KAI9632556.1"/>
    <property type="molecule type" value="Genomic_DNA"/>
</dbReference>
<dbReference type="PANTHER" id="PTHR40465">
    <property type="entry name" value="CHROMOSOME 1, WHOLE GENOME SHOTGUN SEQUENCE"/>
    <property type="match status" value="1"/>
</dbReference>
<keyword evidence="2" id="KW-0812">Transmembrane</keyword>
<keyword evidence="2" id="KW-1133">Transmembrane helix</keyword>
<feature type="region of interest" description="Disordered" evidence="1">
    <location>
        <begin position="287"/>
        <end position="307"/>
    </location>
</feature>
<evidence type="ECO:0000256" key="2">
    <source>
        <dbReference type="SAM" id="Phobius"/>
    </source>
</evidence>
<evidence type="ECO:0000313" key="4">
    <source>
        <dbReference type="EMBL" id="KAI9632556.1"/>
    </source>
</evidence>
<proteinExistence type="predicted"/>
<feature type="compositionally biased region" description="Polar residues" evidence="1">
    <location>
        <begin position="342"/>
        <end position="355"/>
    </location>
</feature>
<comment type="caution">
    <text evidence="4">The sequence shown here is derived from an EMBL/GenBank/DDBJ whole genome shotgun (WGS) entry which is preliminary data.</text>
</comment>
<keyword evidence="2" id="KW-0472">Membrane</keyword>
<evidence type="ECO:0000256" key="1">
    <source>
        <dbReference type="SAM" id="MobiDB-lite"/>
    </source>
</evidence>
<feature type="transmembrane region" description="Helical" evidence="2">
    <location>
        <begin position="118"/>
        <end position="136"/>
    </location>
</feature>
<evidence type="ECO:0000313" key="5">
    <source>
        <dbReference type="Proteomes" id="UP001164286"/>
    </source>
</evidence>
<name>A0AA38H2T4_9TREE</name>
<dbReference type="RefSeq" id="XP_052942333.1">
    <property type="nucleotide sequence ID" value="XM_053091307.1"/>
</dbReference>
<organism evidence="4 5">
    <name type="scientific">Dioszegia hungarica</name>
    <dbReference type="NCBI Taxonomy" id="4972"/>
    <lineage>
        <taxon>Eukaryota</taxon>
        <taxon>Fungi</taxon>
        <taxon>Dikarya</taxon>
        <taxon>Basidiomycota</taxon>
        <taxon>Agaricomycotina</taxon>
        <taxon>Tremellomycetes</taxon>
        <taxon>Tremellales</taxon>
        <taxon>Bulleribasidiaceae</taxon>
        <taxon>Dioszegia</taxon>
    </lineage>
</organism>
<feature type="region of interest" description="Disordered" evidence="1">
    <location>
        <begin position="319"/>
        <end position="364"/>
    </location>
</feature>
<feature type="transmembrane region" description="Helical" evidence="2">
    <location>
        <begin position="76"/>
        <end position="98"/>
    </location>
</feature>
<feature type="transmembrane region" description="Helical" evidence="2">
    <location>
        <begin position="148"/>
        <end position="170"/>
    </location>
</feature>
<feature type="transmembrane region" description="Helical" evidence="2">
    <location>
        <begin position="234"/>
        <end position="252"/>
    </location>
</feature>
<feature type="domain" description="DUF6534" evidence="3">
    <location>
        <begin position="199"/>
        <end position="282"/>
    </location>
</feature>
<feature type="transmembrane region" description="Helical" evidence="2">
    <location>
        <begin position="42"/>
        <end position="64"/>
    </location>
</feature>
<dbReference type="Proteomes" id="UP001164286">
    <property type="component" value="Unassembled WGS sequence"/>
</dbReference>
<dbReference type="AlphaFoldDB" id="A0AA38H2T4"/>